<dbReference type="PANTHER" id="PTHR43851:SF1">
    <property type="entry name" value="ATYPICAL KINASE COQ8A, MITOCHONDRIAL"/>
    <property type="match status" value="1"/>
</dbReference>
<keyword evidence="7" id="KW-0812">Transmembrane</keyword>
<keyword evidence="13" id="KW-0496">Mitochondrion</keyword>
<dbReference type="PANTHER" id="PTHR43851">
    <property type="match status" value="1"/>
</dbReference>
<keyword evidence="5" id="KW-0808">Transferase</keyword>
<evidence type="ECO:0000256" key="5">
    <source>
        <dbReference type="ARBA" id="ARBA00022679"/>
    </source>
</evidence>
<evidence type="ECO:0000256" key="14">
    <source>
        <dbReference type="ARBA" id="ARBA00023136"/>
    </source>
</evidence>
<proteinExistence type="inferred from homology"/>
<protein>
    <recommendedName>
        <fullName evidence="4">Atypical kinase COQ8A, mitochondrial</fullName>
    </recommendedName>
    <alternativeName>
        <fullName evidence="16">Chaperone activity of bc1 complex-like</fullName>
    </alternativeName>
    <alternativeName>
        <fullName evidence="17">Coenzyme Q protein 8A</fullName>
    </alternativeName>
    <alternativeName>
        <fullName evidence="15">aarF domain-containing protein kinase 3</fullName>
    </alternativeName>
</protein>
<evidence type="ECO:0000313" key="21">
    <source>
        <dbReference type="Ensembl" id="ENSAMXP00005008270.1"/>
    </source>
</evidence>
<evidence type="ECO:0000256" key="10">
    <source>
        <dbReference type="ARBA" id="ARBA00022840"/>
    </source>
</evidence>
<feature type="domain" description="ABC1 atypical kinase-like" evidence="20">
    <location>
        <begin position="451"/>
        <end position="524"/>
    </location>
</feature>
<organism evidence="21 22">
    <name type="scientific">Astyanax mexicanus</name>
    <name type="common">Blind cave fish</name>
    <name type="synonym">Astyanax fasciatus mexicanus</name>
    <dbReference type="NCBI Taxonomy" id="7994"/>
    <lineage>
        <taxon>Eukaryota</taxon>
        <taxon>Metazoa</taxon>
        <taxon>Chordata</taxon>
        <taxon>Craniata</taxon>
        <taxon>Vertebrata</taxon>
        <taxon>Euteleostomi</taxon>
        <taxon>Actinopterygii</taxon>
        <taxon>Neopterygii</taxon>
        <taxon>Teleostei</taxon>
        <taxon>Ostariophysi</taxon>
        <taxon>Characiformes</taxon>
        <taxon>Characoidei</taxon>
        <taxon>Acestrorhamphidae</taxon>
        <taxon>Acestrorhamphinae</taxon>
        <taxon>Astyanax</taxon>
    </lineage>
</organism>
<evidence type="ECO:0000256" key="4">
    <source>
        <dbReference type="ARBA" id="ARBA00018535"/>
    </source>
</evidence>
<dbReference type="InterPro" id="IPR004147">
    <property type="entry name" value="ABC1_dom"/>
</dbReference>
<evidence type="ECO:0000256" key="19">
    <source>
        <dbReference type="SAM" id="MobiDB-lite"/>
    </source>
</evidence>
<feature type="domain" description="ABC1 atypical kinase-like" evidence="20">
    <location>
        <begin position="319"/>
        <end position="439"/>
    </location>
</feature>
<evidence type="ECO:0000256" key="8">
    <source>
        <dbReference type="ARBA" id="ARBA00022741"/>
    </source>
</evidence>
<dbReference type="GO" id="GO:0005524">
    <property type="term" value="F:ATP binding"/>
    <property type="evidence" value="ECO:0007669"/>
    <property type="project" value="UniProtKB-KW"/>
</dbReference>
<dbReference type="GO" id="GO:0016301">
    <property type="term" value="F:kinase activity"/>
    <property type="evidence" value="ECO:0007669"/>
    <property type="project" value="UniProtKB-KW"/>
</dbReference>
<evidence type="ECO:0000256" key="6">
    <source>
        <dbReference type="ARBA" id="ARBA00022688"/>
    </source>
</evidence>
<evidence type="ECO:0000256" key="11">
    <source>
        <dbReference type="ARBA" id="ARBA00022946"/>
    </source>
</evidence>
<evidence type="ECO:0000259" key="20">
    <source>
        <dbReference type="Pfam" id="PF03109"/>
    </source>
</evidence>
<dbReference type="UniPathway" id="UPA00232"/>
<dbReference type="GO" id="GO:0031966">
    <property type="term" value="C:mitochondrial membrane"/>
    <property type="evidence" value="ECO:0007669"/>
    <property type="project" value="UniProtKB-SubCell"/>
</dbReference>
<evidence type="ECO:0000256" key="2">
    <source>
        <dbReference type="ARBA" id="ARBA00004749"/>
    </source>
</evidence>
<accession>A0A8B9H4U2</accession>
<keyword evidence="14" id="KW-0472">Membrane</keyword>
<evidence type="ECO:0000256" key="13">
    <source>
        <dbReference type="ARBA" id="ARBA00023128"/>
    </source>
</evidence>
<dbReference type="CDD" id="cd13970">
    <property type="entry name" value="ABC1_ADCK3"/>
    <property type="match status" value="1"/>
</dbReference>
<dbReference type="AlphaFoldDB" id="A0A8B9H4U2"/>
<evidence type="ECO:0000256" key="18">
    <source>
        <dbReference type="ARBA" id="ARBA00058956"/>
    </source>
</evidence>
<keyword evidence="11" id="KW-0809">Transit peptide</keyword>
<keyword evidence="9" id="KW-0418">Kinase</keyword>
<sequence length="635" mass="70998">MLLSKATYNSASAIVQDARQETIHNQALFQSVSLDDTSLSLCLTFSPRCEGACTMAGDMLLLMRGLAKVSQAVIETQASMLRSGGVVAQNMQMTAEQGMSVAMQKIQVGLHFVTDFSTDMDNEYDFSGKEHSFEGMEHEDTADSALRDATTGTTRMYSQSTGKSNLFEGYKDPTKQFTGTRSYHQEHTSVGGLTAEDIDKARDAKRSGSKPHKQMLSERARERKVPVTRLGRLANFGGLAVGLGIGALAEVAKKSLRSEDNNGKKAVLDSSPFLSEANAERIVRTLCKVRGAALKLGQMLSIQDDAFINPQLAKIFERVRQSADFMPIKQMTKALNNDLGPNWKDKLEMFEERPFAAASIGQVHLARMKDGREVAMKIQYPGVAQSINSDVNNLMTVLSMSNALPEGLFPEHLIDVMRRELALECDYIREAKCARKFNKFQIFASIFLFCQICENILTLCLRELFEFRYMQTDPNWSNFFYDPQTHKVALLDFGATRGFDESFTDVYIEVIKAAADGNREGVLKRSIDMKFLTGYESKAMENAHVDAVMILGEAFASREPFDFGAQSTTERIHNLIPVMLKQRLTPPPEETYSLHRKMGGSFLICSRLNAKLCCNNMFQQAYSNYWSKRQKAPSQ</sequence>
<evidence type="ECO:0000256" key="9">
    <source>
        <dbReference type="ARBA" id="ARBA00022777"/>
    </source>
</evidence>
<dbReference type="Pfam" id="PF03109">
    <property type="entry name" value="ABC1"/>
    <property type="match status" value="2"/>
</dbReference>
<evidence type="ECO:0000256" key="17">
    <source>
        <dbReference type="ARBA" id="ARBA00033204"/>
    </source>
</evidence>
<evidence type="ECO:0000256" key="15">
    <source>
        <dbReference type="ARBA" id="ARBA00031775"/>
    </source>
</evidence>
<evidence type="ECO:0000256" key="3">
    <source>
        <dbReference type="ARBA" id="ARBA00009670"/>
    </source>
</evidence>
<keyword evidence="6" id="KW-0831">Ubiquinone biosynthesis</keyword>
<reference evidence="21" key="1">
    <citation type="submission" date="2025-08" db="UniProtKB">
        <authorList>
            <consortium name="Ensembl"/>
        </authorList>
    </citation>
    <scope>IDENTIFICATION</scope>
</reference>
<evidence type="ECO:0000256" key="16">
    <source>
        <dbReference type="ARBA" id="ARBA00032726"/>
    </source>
</evidence>
<dbReference type="Proteomes" id="UP000694621">
    <property type="component" value="Unplaced"/>
</dbReference>
<comment type="pathway">
    <text evidence="2">Cofactor biosynthesis; ubiquinone biosynthesis.</text>
</comment>
<dbReference type="InterPro" id="IPR011009">
    <property type="entry name" value="Kinase-like_dom_sf"/>
</dbReference>
<dbReference type="InterPro" id="IPR051409">
    <property type="entry name" value="Atypical_kinase_ADCK"/>
</dbReference>
<comment type="function">
    <text evidence="18">Atypical kinase involved in the biosynthesis of coenzyme Q, also named ubiquinone, an essential lipid-soluble electron transporter for aerobic cellular respiration. Its substrate specificity is still unclear: may act as a protein kinase that mediates phosphorylation of COQ3. According to other reports, acts as a small molecule kinase, possibly a lipid kinase that phosphorylates a prenyl lipid in the ubiquinone biosynthesis pathway, as suggested by its ability to bind coenzyme Q lipid intermediates. However, the small molecule kinase activity was not confirmed by another publication. Shows an unusual selectivity for binding ADP over ATP.</text>
</comment>
<evidence type="ECO:0000256" key="12">
    <source>
        <dbReference type="ARBA" id="ARBA00022989"/>
    </source>
</evidence>
<evidence type="ECO:0000313" key="22">
    <source>
        <dbReference type="Proteomes" id="UP000694621"/>
    </source>
</evidence>
<keyword evidence="8" id="KW-0547">Nucleotide-binding</keyword>
<comment type="subcellular location">
    <subcellularLocation>
        <location evidence="1">Mitochondrion membrane</location>
        <topology evidence="1">Single-pass membrane protein</topology>
    </subcellularLocation>
</comment>
<comment type="similarity">
    <text evidence="3">Belongs to the protein kinase superfamily. ADCK protein kinase family.</text>
</comment>
<keyword evidence="10" id="KW-0067">ATP-binding</keyword>
<name>A0A8B9H4U2_ASTMX</name>
<evidence type="ECO:0000256" key="7">
    <source>
        <dbReference type="ARBA" id="ARBA00022692"/>
    </source>
</evidence>
<dbReference type="InterPro" id="IPR034646">
    <property type="entry name" value="ADCK3_dom"/>
</dbReference>
<dbReference type="Ensembl" id="ENSAMXT00005009275.1">
    <property type="protein sequence ID" value="ENSAMXP00005008270.1"/>
    <property type="gene ID" value="ENSAMXG00005004321.1"/>
</dbReference>
<feature type="compositionally biased region" description="Basic and acidic residues" evidence="19">
    <location>
        <begin position="197"/>
        <end position="206"/>
    </location>
</feature>
<keyword evidence="12" id="KW-1133">Transmembrane helix</keyword>
<dbReference type="SUPFAM" id="SSF56112">
    <property type="entry name" value="Protein kinase-like (PK-like)"/>
    <property type="match status" value="1"/>
</dbReference>
<feature type="region of interest" description="Disordered" evidence="19">
    <location>
        <begin position="177"/>
        <end position="222"/>
    </location>
</feature>
<evidence type="ECO:0000256" key="1">
    <source>
        <dbReference type="ARBA" id="ARBA00004304"/>
    </source>
</evidence>
<dbReference type="GO" id="GO:0006744">
    <property type="term" value="P:ubiquinone biosynthetic process"/>
    <property type="evidence" value="ECO:0007669"/>
    <property type="project" value="UniProtKB-UniPathway"/>
</dbReference>